<proteinExistence type="predicted"/>
<name>A0ABU6NUJ9_9BACI</name>
<dbReference type="PRINTS" id="PR00455">
    <property type="entry name" value="HTHTETR"/>
</dbReference>
<dbReference type="PANTHER" id="PTHR43479">
    <property type="entry name" value="ACREF/ENVCD OPERON REPRESSOR-RELATED"/>
    <property type="match status" value="1"/>
</dbReference>
<dbReference type="Gene3D" id="1.10.357.10">
    <property type="entry name" value="Tetracycline Repressor, domain 2"/>
    <property type="match status" value="1"/>
</dbReference>
<feature type="domain" description="HTH tetR-type" evidence="4">
    <location>
        <begin position="1"/>
        <end position="61"/>
    </location>
</feature>
<organism evidence="5 6">
    <name type="scientific">Metabacillus fastidiosus</name>
    <dbReference type="NCBI Taxonomy" id="1458"/>
    <lineage>
        <taxon>Bacteria</taxon>
        <taxon>Bacillati</taxon>
        <taxon>Bacillota</taxon>
        <taxon>Bacilli</taxon>
        <taxon>Bacillales</taxon>
        <taxon>Bacillaceae</taxon>
        <taxon>Metabacillus</taxon>
    </lineage>
</organism>
<evidence type="ECO:0000313" key="6">
    <source>
        <dbReference type="Proteomes" id="UP001342826"/>
    </source>
</evidence>
<dbReference type="SUPFAM" id="SSF46689">
    <property type="entry name" value="Homeodomain-like"/>
    <property type="match status" value="1"/>
</dbReference>
<feature type="DNA-binding region" description="H-T-H motif" evidence="3">
    <location>
        <begin position="24"/>
        <end position="43"/>
    </location>
</feature>
<protein>
    <submittedName>
        <fullName evidence="5">TetR/AcrR family transcriptional regulator</fullName>
    </submittedName>
</protein>
<keyword evidence="1" id="KW-0678">Repressor</keyword>
<dbReference type="Proteomes" id="UP001342826">
    <property type="component" value="Unassembled WGS sequence"/>
</dbReference>
<gene>
    <name evidence="5" type="ORF">P9271_03375</name>
</gene>
<dbReference type="PROSITE" id="PS50977">
    <property type="entry name" value="HTH_TETR_2"/>
    <property type="match status" value="1"/>
</dbReference>
<dbReference type="RefSeq" id="WP_066232582.1">
    <property type="nucleotide sequence ID" value="NZ_JARTFQ010000008.1"/>
</dbReference>
<evidence type="ECO:0000256" key="1">
    <source>
        <dbReference type="ARBA" id="ARBA00022491"/>
    </source>
</evidence>
<reference evidence="5 6" key="1">
    <citation type="submission" date="2023-03" db="EMBL/GenBank/DDBJ databases">
        <title>Bacillus Genome Sequencing.</title>
        <authorList>
            <person name="Dunlap C."/>
        </authorList>
    </citation>
    <scope>NUCLEOTIDE SEQUENCE [LARGE SCALE GENOMIC DNA]</scope>
    <source>
        <strain evidence="5 6">NRS-1717</strain>
    </source>
</reference>
<evidence type="ECO:0000256" key="2">
    <source>
        <dbReference type="ARBA" id="ARBA00023125"/>
    </source>
</evidence>
<dbReference type="GeneID" id="301142194"/>
<dbReference type="EMBL" id="JARTFS010000003">
    <property type="protein sequence ID" value="MED4400383.1"/>
    <property type="molecule type" value="Genomic_DNA"/>
</dbReference>
<dbReference type="PANTHER" id="PTHR43479:SF12">
    <property type="entry name" value="TRANSCRIPTIONAL REGULATORY PROTEIN"/>
    <property type="match status" value="1"/>
</dbReference>
<accession>A0ABU6NUJ9</accession>
<dbReference type="InterPro" id="IPR050624">
    <property type="entry name" value="HTH-type_Tx_Regulator"/>
</dbReference>
<dbReference type="InterPro" id="IPR001647">
    <property type="entry name" value="HTH_TetR"/>
</dbReference>
<dbReference type="Pfam" id="PF00440">
    <property type="entry name" value="TetR_N"/>
    <property type="match status" value="1"/>
</dbReference>
<keyword evidence="2 3" id="KW-0238">DNA-binding</keyword>
<evidence type="ECO:0000313" key="5">
    <source>
        <dbReference type="EMBL" id="MED4400383.1"/>
    </source>
</evidence>
<dbReference type="Pfam" id="PF13972">
    <property type="entry name" value="TetR"/>
    <property type="match status" value="1"/>
</dbReference>
<sequence>MKTKDKIINTSIQLFNQFGTSSISTNHIAKSTGISPGNLYYYFENKEEIIRAIFEKMICDWDKLWLPPADWKPGLIDFKNIIKQSLHLEWEYRFFQRELITLIKLDEELKNRHQQIQLERMNEQKKLFQLFINEKIIKQPEDIDSLLTTCWIISNYWISFLESRGEVINEKKMEHGIELIMVVIKPYIINN</sequence>
<dbReference type="InterPro" id="IPR025722">
    <property type="entry name" value="TetR"/>
</dbReference>
<keyword evidence="6" id="KW-1185">Reference proteome</keyword>
<evidence type="ECO:0000256" key="3">
    <source>
        <dbReference type="PROSITE-ProRule" id="PRU00335"/>
    </source>
</evidence>
<dbReference type="InterPro" id="IPR009057">
    <property type="entry name" value="Homeodomain-like_sf"/>
</dbReference>
<evidence type="ECO:0000259" key="4">
    <source>
        <dbReference type="PROSITE" id="PS50977"/>
    </source>
</evidence>
<comment type="caution">
    <text evidence="5">The sequence shown here is derived from an EMBL/GenBank/DDBJ whole genome shotgun (WGS) entry which is preliminary data.</text>
</comment>